<dbReference type="PANTHER" id="PTHR33169:SF14">
    <property type="entry name" value="TRANSCRIPTIONAL REGULATOR RV3488"/>
    <property type="match status" value="1"/>
</dbReference>
<keyword evidence="3" id="KW-1185">Reference proteome</keyword>
<dbReference type="RefSeq" id="WP_067873652.1">
    <property type="nucleotide sequence ID" value="NZ_CP013979.1"/>
</dbReference>
<dbReference type="SUPFAM" id="SSF46785">
    <property type="entry name" value="Winged helix' DNA-binding domain"/>
    <property type="match status" value="1"/>
</dbReference>
<dbReference type="KEGG" id="agy:ATC03_04505"/>
<dbReference type="EMBL" id="CP013979">
    <property type="protein sequence ID" value="ANJ26105.1"/>
    <property type="molecule type" value="Genomic_DNA"/>
</dbReference>
<dbReference type="Gene3D" id="1.10.10.10">
    <property type="entry name" value="Winged helix-like DNA-binding domain superfamily/Winged helix DNA-binding domain"/>
    <property type="match status" value="1"/>
</dbReference>
<reference evidence="3" key="2">
    <citation type="submission" date="2016-01" db="EMBL/GenBank/DDBJ databases">
        <title>Complete genome sequence of Agromyces aureus AR33T and comparison with related organisms.</title>
        <authorList>
            <person name="Corretto E."/>
            <person name="Antonielli L."/>
            <person name="Sessitsch A."/>
            <person name="Brader G."/>
        </authorList>
    </citation>
    <scope>NUCLEOTIDE SEQUENCE [LARGE SCALE GENOMIC DNA]</scope>
    <source>
        <strain evidence="3">AR33</strain>
    </source>
</reference>
<dbReference type="STRING" id="453304.ATC03_04505"/>
<accession>A0A191WCW4</accession>
<dbReference type="Pfam" id="PF03551">
    <property type="entry name" value="PadR"/>
    <property type="match status" value="1"/>
</dbReference>
<dbReference type="PANTHER" id="PTHR33169">
    <property type="entry name" value="PADR-FAMILY TRANSCRIPTIONAL REGULATOR"/>
    <property type="match status" value="1"/>
</dbReference>
<evidence type="ECO:0000313" key="3">
    <source>
        <dbReference type="Proteomes" id="UP000078437"/>
    </source>
</evidence>
<dbReference type="Proteomes" id="UP000078437">
    <property type="component" value="Chromosome"/>
</dbReference>
<name>A0A191WCW4_9MICO</name>
<sequence length="121" mass="12909">MPRRRAGVLLPIELAILDAGLTIQPREGSFFGFALARTLAEQDGSALPSHGTLYRALNRMDAAGLLESEWEAPELAEADGRPRRRLYRVTGVGEAAFRAAAQAAAAQSADQFRTATGEALA</sequence>
<dbReference type="InterPro" id="IPR036390">
    <property type="entry name" value="WH_DNA-bd_sf"/>
</dbReference>
<gene>
    <name evidence="2" type="ORF">ATC03_04505</name>
</gene>
<feature type="domain" description="Transcription regulator PadR N-terminal" evidence="1">
    <location>
        <begin position="27"/>
        <end position="98"/>
    </location>
</feature>
<reference evidence="2 3" key="1">
    <citation type="journal article" date="2016" name="Int. J. Syst. Evol. Microbiol.">
        <title>Agromyces aureus sp. nov., isolated from the rhizosphere of Salix caprea L. grown in a heavy-metal-contaminated soil.</title>
        <authorList>
            <person name="Corretto E."/>
            <person name="Antonielli L."/>
            <person name="Sessitsch A."/>
            <person name="Compant S."/>
            <person name="Gorfer M."/>
            <person name="Kuffner M."/>
            <person name="Brader G."/>
        </authorList>
    </citation>
    <scope>NUCLEOTIDE SEQUENCE [LARGE SCALE GENOMIC DNA]</scope>
    <source>
        <strain evidence="2 3">AR33</strain>
    </source>
</reference>
<protein>
    <recommendedName>
        <fullName evidence="1">Transcription regulator PadR N-terminal domain-containing protein</fullName>
    </recommendedName>
</protein>
<evidence type="ECO:0000259" key="1">
    <source>
        <dbReference type="Pfam" id="PF03551"/>
    </source>
</evidence>
<evidence type="ECO:0000313" key="2">
    <source>
        <dbReference type="EMBL" id="ANJ26105.1"/>
    </source>
</evidence>
<dbReference type="AlphaFoldDB" id="A0A191WCW4"/>
<dbReference type="InterPro" id="IPR036388">
    <property type="entry name" value="WH-like_DNA-bd_sf"/>
</dbReference>
<dbReference type="OrthoDB" id="122286at2"/>
<proteinExistence type="predicted"/>
<dbReference type="InterPro" id="IPR005149">
    <property type="entry name" value="Tscrpt_reg_PadR_N"/>
</dbReference>
<organism evidence="2 3">
    <name type="scientific">Agromyces aureus</name>
    <dbReference type="NCBI Taxonomy" id="453304"/>
    <lineage>
        <taxon>Bacteria</taxon>
        <taxon>Bacillati</taxon>
        <taxon>Actinomycetota</taxon>
        <taxon>Actinomycetes</taxon>
        <taxon>Micrococcales</taxon>
        <taxon>Microbacteriaceae</taxon>
        <taxon>Agromyces</taxon>
    </lineage>
</organism>
<dbReference type="InterPro" id="IPR052509">
    <property type="entry name" value="Metal_resp_DNA-bind_regulator"/>
</dbReference>